<sequence length="433" mass="46875">MDGDDSCMSNDANADAIPTPTTNTDINTPISVDDPMLKEIEEEQEQELPKDILEKKRKGLLRTGYTTGTCATAAAKAALISLISRGRELPASVTVTLPKGDKATLQVKECIFVANADDDNDREYAVCTVVKDAGDDPDVTHGAEIVARVEWLDGEPERIEVTGGKGVGIVTKPGLGLEIGKHAINPTPMRMIINAVREVASEHLKQRGVKVTISVPRGEELAKQTDNPRLGIVGGISILGTTGIVVPYSTASFAASIKQCIDVAVAMGDDTIVLTTGGRSEEFARQVIPNLPDHCFIQMGDFVAYSVRQAAMKGIKHIIIAGFIGKLSKAAKGIKQTHVKGSHVDMEFLADVAKECNASMELYEQIRNANTARHVMEIVMANNLQGYFDRLCSKVCERLSSYMEDKASIECIMFDFEGKIIGRASKSMKEVYI</sequence>
<gene>
    <name evidence="5 7" type="primary">cbiD</name>
    <name evidence="7" type="ORF">NCAV_1645</name>
</gene>
<comment type="function">
    <text evidence="5">Catalyzes the methylation of C-1 in cobalt-precorrin-5B to form cobalt-precorrin-6A.</text>
</comment>
<dbReference type="Pfam" id="PF01888">
    <property type="entry name" value="CbiD"/>
    <property type="match status" value="1"/>
</dbReference>
<proteinExistence type="inferred from homology"/>
<evidence type="ECO:0000256" key="2">
    <source>
        <dbReference type="ARBA" id="ARBA00022603"/>
    </source>
</evidence>
<dbReference type="EC" id="2.1.1.195" evidence="5"/>
<evidence type="ECO:0000313" key="7">
    <source>
        <dbReference type="EMBL" id="SPC34808.1"/>
    </source>
</evidence>
<evidence type="ECO:0000256" key="4">
    <source>
        <dbReference type="ARBA" id="ARBA00022691"/>
    </source>
</evidence>
<feature type="region of interest" description="Disordered" evidence="6">
    <location>
        <begin position="1"/>
        <end position="28"/>
    </location>
</feature>
<dbReference type="InterPro" id="IPR002748">
    <property type="entry name" value="CbiD"/>
</dbReference>
<dbReference type="Proteomes" id="UP000236248">
    <property type="component" value="Chromosome NCAV"/>
</dbReference>
<comment type="catalytic activity">
    <reaction evidence="5">
        <text>Co-precorrin-5B + S-adenosyl-L-methionine = Co-precorrin-6A + S-adenosyl-L-homocysteine</text>
        <dbReference type="Rhea" id="RHEA:26285"/>
        <dbReference type="ChEBI" id="CHEBI:57856"/>
        <dbReference type="ChEBI" id="CHEBI:59789"/>
        <dbReference type="ChEBI" id="CHEBI:60063"/>
        <dbReference type="ChEBI" id="CHEBI:60064"/>
        <dbReference type="EC" id="2.1.1.195"/>
    </reaction>
</comment>
<keyword evidence="4 5" id="KW-0949">S-adenosyl-L-methionine</keyword>
<dbReference type="GO" id="GO:0032259">
    <property type="term" value="P:methylation"/>
    <property type="evidence" value="ECO:0007669"/>
    <property type="project" value="UniProtKB-KW"/>
</dbReference>
<feature type="compositionally biased region" description="Low complexity" evidence="6">
    <location>
        <begin position="11"/>
        <end position="28"/>
    </location>
</feature>
<dbReference type="AlphaFoldDB" id="A0A2K5AT27"/>
<keyword evidence="2 5" id="KW-0489">Methyltransferase</keyword>
<dbReference type="GeneID" id="41595636"/>
<dbReference type="UniPathway" id="UPA00148">
    <property type="reaction ID" value="UER00227"/>
</dbReference>
<dbReference type="KEGG" id="ncv:NCAV_1645"/>
<comment type="pathway">
    <text evidence="5">Cofactor biosynthesis; adenosylcobalamin biosynthesis; cob(II)yrinate a,c-diamide from sirohydrochlorin (anaerobic route): step 6/10.</text>
</comment>
<dbReference type="NCBIfam" id="NF000849">
    <property type="entry name" value="PRK00075.1-1"/>
    <property type="match status" value="1"/>
</dbReference>
<name>A0A2K5AT27_9ARCH</name>
<evidence type="ECO:0000256" key="5">
    <source>
        <dbReference type="HAMAP-Rule" id="MF_00787"/>
    </source>
</evidence>
<keyword evidence="8" id="KW-1185">Reference proteome</keyword>
<keyword evidence="1 5" id="KW-0169">Cobalamin biosynthesis</keyword>
<evidence type="ECO:0000256" key="6">
    <source>
        <dbReference type="SAM" id="MobiDB-lite"/>
    </source>
</evidence>
<reference evidence="8" key="1">
    <citation type="submission" date="2018-01" db="EMBL/GenBank/DDBJ databases">
        <authorList>
            <person name="Kerou L M."/>
        </authorList>
    </citation>
    <scope>NUCLEOTIDE SEQUENCE [LARGE SCALE GENOMIC DNA]</scope>
    <source>
        <strain evidence="8">SCU2</strain>
    </source>
</reference>
<evidence type="ECO:0000313" key="8">
    <source>
        <dbReference type="Proteomes" id="UP000236248"/>
    </source>
</evidence>
<accession>A0A2K5AT27</accession>
<dbReference type="NCBIfam" id="TIGR00312">
    <property type="entry name" value="cbiD"/>
    <property type="match status" value="1"/>
</dbReference>
<dbReference type="HAMAP" id="MF_00787">
    <property type="entry name" value="CbiD"/>
    <property type="match status" value="1"/>
</dbReference>
<dbReference type="EMBL" id="LT981265">
    <property type="protein sequence ID" value="SPC34808.1"/>
    <property type="molecule type" value="Genomic_DNA"/>
</dbReference>
<dbReference type="GO" id="GO:0043780">
    <property type="term" value="F:cobalt-precorrin-5B C1-methyltransferase activity"/>
    <property type="evidence" value="ECO:0007669"/>
    <property type="project" value="RHEA"/>
</dbReference>
<dbReference type="Gene3D" id="3.30.2110.10">
    <property type="entry name" value="CbiD-like"/>
    <property type="match status" value="1"/>
</dbReference>
<dbReference type="PANTHER" id="PTHR35863:SF1">
    <property type="entry name" value="COBALT-PRECORRIN-5B C(1)-METHYLTRANSFERASE"/>
    <property type="match status" value="1"/>
</dbReference>
<dbReference type="RefSeq" id="WP_197706613.1">
    <property type="nucleotide sequence ID" value="NZ_LT981265.1"/>
</dbReference>
<evidence type="ECO:0000256" key="3">
    <source>
        <dbReference type="ARBA" id="ARBA00022679"/>
    </source>
</evidence>
<keyword evidence="3 5" id="KW-0808">Transferase</keyword>
<dbReference type="SUPFAM" id="SSF111342">
    <property type="entry name" value="CbiD-like"/>
    <property type="match status" value="1"/>
</dbReference>
<dbReference type="PANTHER" id="PTHR35863">
    <property type="entry name" value="COBALT-PRECORRIN-5B C(1)-METHYLTRANSFERASE"/>
    <property type="match status" value="1"/>
</dbReference>
<evidence type="ECO:0000256" key="1">
    <source>
        <dbReference type="ARBA" id="ARBA00022573"/>
    </source>
</evidence>
<dbReference type="GO" id="GO:0019251">
    <property type="term" value="P:anaerobic cobalamin biosynthetic process"/>
    <property type="evidence" value="ECO:0007669"/>
    <property type="project" value="UniProtKB-UniRule"/>
</dbReference>
<comment type="similarity">
    <text evidence="5">Belongs to the CbiD family.</text>
</comment>
<organism evidence="7 8">
    <name type="scientific">Candidatus Nitrosocaldus cavascurensis</name>
    <dbReference type="NCBI Taxonomy" id="2058097"/>
    <lineage>
        <taxon>Archaea</taxon>
        <taxon>Nitrososphaerota</taxon>
        <taxon>Nitrososphaeria</taxon>
        <taxon>Candidatus Nitrosocaldales</taxon>
        <taxon>Candidatus Nitrosocaldaceae</taxon>
        <taxon>Candidatus Nitrosocaldus</taxon>
    </lineage>
</organism>
<dbReference type="InterPro" id="IPR036074">
    <property type="entry name" value="CbiD_sf"/>
</dbReference>
<protein>
    <recommendedName>
        <fullName evidence="5">Cobalt-precorrin-5B C(1)-methyltransferase</fullName>
        <ecNumber evidence="5">2.1.1.195</ecNumber>
    </recommendedName>
    <alternativeName>
        <fullName evidence="5">Cobalt-precorrin-6A synthase</fullName>
    </alternativeName>
</protein>